<reference evidence="1 2" key="1">
    <citation type="submission" date="2020-04" db="EMBL/GenBank/DDBJ databases">
        <title>Chitinophaga sp. G-6-1-13 sp. nov., isolated from soil.</title>
        <authorList>
            <person name="Dahal R.H."/>
            <person name="Chaudhary D.K."/>
        </authorList>
    </citation>
    <scope>NUCLEOTIDE SEQUENCE [LARGE SCALE GENOMIC DNA]</scope>
    <source>
        <strain evidence="1 2">G-6-1-13</strain>
    </source>
</reference>
<comment type="caution">
    <text evidence="1">The sequence shown here is derived from an EMBL/GenBank/DDBJ whole genome shotgun (WGS) entry which is preliminary data.</text>
</comment>
<dbReference type="Gene3D" id="1.25.10.10">
    <property type="entry name" value="Leucine-rich Repeat Variant"/>
    <property type="match status" value="1"/>
</dbReference>
<dbReference type="InterPro" id="IPR016024">
    <property type="entry name" value="ARM-type_fold"/>
</dbReference>
<organism evidence="1 2">
    <name type="scientific">Chitinophaga fulva</name>
    <dbReference type="NCBI Taxonomy" id="2728842"/>
    <lineage>
        <taxon>Bacteria</taxon>
        <taxon>Pseudomonadati</taxon>
        <taxon>Bacteroidota</taxon>
        <taxon>Chitinophagia</taxon>
        <taxon>Chitinophagales</taxon>
        <taxon>Chitinophagaceae</taxon>
        <taxon>Chitinophaga</taxon>
    </lineage>
</organism>
<dbReference type="RefSeq" id="WP_169226521.1">
    <property type="nucleotide sequence ID" value="NZ_JABBGC010000002.1"/>
</dbReference>
<dbReference type="PROSITE" id="PS50176">
    <property type="entry name" value="ARM_REPEAT"/>
    <property type="match status" value="1"/>
</dbReference>
<dbReference type="InterPro" id="IPR000225">
    <property type="entry name" value="Armadillo"/>
</dbReference>
<gene>
    <name evidence="1" type="ORF">HHL17_19745</name>
</gene>
<protein>
    <recommendedName>
        <fullName evidence="3">HEAT repeat domain-containing protein</fullName>
    </recommendedName>
</protein>
<keyword evidence="2" id="KW-1185">Reference proteome</keyword>
<accession>A0A848GM23</accession>
<dbReference type="Proteomes" id="UP000583266">
    <property type="component" value="Unassembled WGS sequence"/>
</dbReference>
<evidence type="ECO:0000313" key="1">
    <source>
        <dbReference type="EMBL" id="NML39444.1"/>
    </source>
</evidence>
<evidence type="ECO:0008006" key="3">
    <source>
        <dbReference type="Google" id="ProtNLM"/>
    </source>
</evidence>
<sequence length="207" mass="22930">MGIIDQLATSLGRRDEGPNQDLAADVANRKDLGAVKELVALLHHPDRNIQQDAIKVLYEIGTVQPKMVAPYLNDFLTLLDSRNNRMQWGAMTALKTIAPESPHGIYAVLGKLAAIADKGSVITRDSYMSILASLYQVAAQAATVFSLYNEQLLQCPVNQLPMYAELMAPLIRPTDVPLFRKTLNSRLSDMEQASKIKRIEKVLKKLS</sequence>
<dbReference type="EMBL" id="JABBGC010000002">
    <property type="protein sequence ID" value="NML39444.1"/>
    <property type="molecule type" value="Genomic_DNA"/>
</dbReference>
<dbReference type="InterPro" id="IPR011989">
    <property type="entry name" value="ARM-like"/>
</dbReference>
<dbReference type="AlphaFoldDB" id="A0A848GM23"/>
<dbReference type="SUPFAM" id="SSF48371">
    <property type="entry name" value="ARM repeat"/>
    <property type="match status" value="1"/>
</dbReference>
<proteinExistence type="predicted"/>
<evidence type="ECO:0000313" key="2">
    <source>
        <dbReference type="Proteomes" id="UP000583266"/>
    </source>
</evidence>
<name>A0A848GM23_9BACT</name>